<feature type="coiled-coil region" evidence="1">
    <location>
        <begin position="2"/>
        <end position="29"/>
    </location>
</feature>
<evidence type="ECO:0000256" key="1">
    <source>
        <dbReference type="SAM" id="Coils"/>
    </source>
</evidence>
<organism evidence="2 3">
    <name type="scientific">Hibiscus sabdariffa</name>
    <name type="common">roselle</name>
    <dbReference type="NCBI Taxonomy" id="183260"/>
    <lineage>
        <taxon>Eukaryota</taxon>
        <taxon>Viridiplantae</taxon>
        <taxon>Streptophyta</taxon>
        <taxon>Embryophyta</taxon>
        <taxon>Tracheophyta</taxon>
        <taxon>Spermatophyta</taxon>
        <taxon>Magnoliopsida</taxon>
        <taxon>eudicotyledons</taxon>
        <taxon>Gunneridae</taxon>
        <taxon>Pentapetalae</taxon>
        <taxon>rosids</taxon>
        <taxon>malvids</taxon>
        <taxon>Malvales</taxon>
        <taxon>Malvaceae</taxon>
        <taxon>Malvoideae</taxon>
        <taxon>Hibiscus</taxon>
    </lineage>
</organism>
<name>A0ABR2SXE3_9ROSI</name>
<reference evidence="2 3" key="1">
    <citation type="journal article" date="2024" name="G3 (Bethesda)">
        <title>Genome assembly of Hibiscus sabdariffa L. provides insights into metabolisms of medicinal natural products.</title>
        <authorList>
            <person name="Kim T."/>
        </authorList>
    </citation>
    <scope>NUCLEOTIDE SEQUENCE [LARGE SCALE GENOMIC DNA]</scope>
    <source>
        <strain evidence="2">TK-2024</strain>
        <tissue evidence="2">Old leaves</tissue>
    </source>
</reference>
<evidence type="ECO:0000313" key="2">
    <source>
        <dbReference type="EMBL" id="KAK9029928.1"/>
    </source>
</evidence>
<gene>
    <name evidence="2" type="ORF">V6N11_031369</name>
</gene>
<accession>A0ABR2SXE3</accession>
<proteinExistence type="predicted"/>
<sequence length="198" mass="23040">MVSQTQQELQRVQSDVQRFQTDLQQVKTTVADRFSQEERTIEGTLSSARVEIQDELSVFKNDVQSQISSLESMIRNFFEQPRVPTGVTTKSLASSTIMVVIPPPMVWISPSERHRLSSQGFDLDRGNGCQDIVQNEISSCSKFWVFPPNFHRIQVERFWVFQSFEGFSWIFYHEGIGQRKWAVTSDYSKETWFRQSLV</sequence>
<dbReference type="EMBL" id="JBBPBN010000010">
    <property type="protein sequence ID" value="KAK9029928.1"/>
    <property type="molecule type" value="Genomic_DNA"/>
</dbReference>
<comment type="caution">
    <text evidence="2">The sequence shown here is derived from an EMBL/GenBank/DDBJ whole genome shotgun (WGS) entry which is preliminary data.</text>
</comment>
<protein>
    <submittedName>
        <fullName evidence="2">Uncharacterized protein</fullName>
    </submittedName>
</protein>
<dbReference type="Proteomes" id="UP001396334">
    <property type="component" value="Unassembled WGS sequence"/>
</dbReference>
<keyword evidence="1" id="KW-0175">Coiled coil</keyword>
<evidence type="ECO:0000313" key="3">
    <source>
        <dbReference type="Proteomes" id="UP001396334"/>
    </source>
</evidence>
<keyword evidence="3" id="KW-1185">Reference proteome</keyword>